<evidence type="ECO:0000256" key="1">
    <source>
        <dbReference type="SAM" id="Phobius"/>
    </source>
</evidence>
<evidence type="ECO:0000313" key="2">
    <source>
        <dbReference type="EMBL" id="MBB2991304.1"/>
    </source>
</evidence>
<evidence type="ECO:0000313" key="3">
    <source>
        <dbReference type="Proteomes" id="UP000550501"/>
    </source>
</evidence>
<comment type="caution">
    <text evidence="2">The sequence shown here is derived from an EMBL/GenBank/DDBJ whole genome shotgun (WGS) entry which is preliminary data.</text>
</comment>
<reference evidence="2 3" key="1">
    <citation type="submission" date="2020-08" db="EMBL/GenBank/DDBJ databases">
        <title>The Agave Microbiome: Exploring the role of microbial communities in plant adaptations to desert environments.</title>
        <authorList>
            <person name="Partida-Martinez L.P."/>
        </authorList>
    </citation>
    <scope>NUCLEOTIDE SEQUENCE [LARGE SCALE GENOMIC DNA]</scope>
    <source>
        <strain evidence="2 3">AT2.18</strain>
    </source>
</reference>
<sequence length="107" mass="11354">MSSTIIAIGLVLILSAVHVRIHRHAAWASSSRARFRILLGYTFTAFSAYWITSASLMWEWALAGAWALAAAAALLTGSSTLRRVAADQAAVALAMETIEPATGAVPR</sequence>
<dbReference type="EMBL" id="JACHVU010000005">
    <property type="protein sequence ID" value="MBB2991304.1"/>
    <property type="molecule type" value="Genomic_DNA"/>
</dbReference>
<keyword evidence="1" id="KW-1133">Transmembrane helix</keyword>
<dbReference type="Proteomes" id="UP000550501">
    <property type="component" value="Unassembled WGS sequence"/>
</dbReference>
<organism evidence="2 3">
    <name type="scientific">Mycolicibacterium iranicum</name>
    <name type="common">Mycobacterium iranicum</name>
    <dbReference type="NCBI Taxonomy" id="912594"/>
    <lineage>
        <taxon>Bacteria</taxon>
        <taxon>Bacillati</taxon>
        <taxon>Actinomycetota</taxon>
        <taxon>Actinomycetes</taxon>
        <taxon>Mycobacteriales</taxon>
        <taxon>Mycobacteriaceae</taxon>
        <taxon>Mycolicibacterium</taxon>
    </lineage>
</organism>
<feature type="transmembrane region" description="Helical" evidence="1">
    <location>
        <begin position="57"/>
        <end position="75"/>
    </location>
</feature>
<keyword evidence="3" id="KW-1185">Reference proteome</keyword>
<keyword evidence="1" id="KW-0812">Transmembrane</keyword>
<protein>
    <recommendedName>
        <fullName evidence="4">DUF3325 domain-containing protein</fullName>
    </recommendedName>
</protein>
<keyword evidence="1" id="KW-0472">Membrane</keyword>
<accession>A0A839Q8Y7</accession>
<feature type="transmembrane region" description="Helical" evidence="1">
    <location>
        <begin position="33"/>
        <end position="51"/>
    </location>
</feature>
<dbReference type="RefSeq" id="WP_183468878.1">
    <property type="nucleotide sequence ID" value="NZ_JACHVU010000005.1"/>
</dbReference>
<name>A0A839Q8Y7_MYCIR</name>
<gene>
    <name evidence="2" type="ORF">FHR72_002788</name>
</gene>
<evidence type="ECO:0008006" key="4">
    <source>
        <dbReference type="Google" id="ProtNLM"/>
    </source>
</evidence>
<feature type="transmembrane region" description="Helical" evidence="1">
    <location>
        <begin position="6"/>
        <end position="21"/>
    </location>
</feature>
<dbReference type="AlphaFoldDB" id="A0A839Q8Y7"/>
<proteinExistence type="predicted"/>